<comment type="caution">
    <text evidence="2">The sequence shown here is derived from an EMBL/GenBank/DDBJ whole genome shotgun (WGS) entry which is preliminary data.</text>
</comment>
<dbReference type="EMBL" id="QFQP01000062">
    <property type="protein sequence ID" value="PZR04213.1"/>
    <property type="molecule type" value="Genomic_DNA"/>
</dbReference>
<accession>A0A2W5STT0</accession>
<evidence type="ECO:0000313" key="3">
    <source>
        <dbReference type="Proteomes" id="UP000249061"/>
    </source>
</evidence>
<gene>
    <name evidence="2" type="ORF">DI536_34645</name>
</gene>
<name>A0A2W5STT0_9BACT</name>
<organism evidence="2 3">
    <name type="scientific">Archangium gephyra</name>
    <dbReference type="NCBI Taxonomy" id="48"/>
    <lineage>
        <taxon>Bacteria</taxon>
        <taxon>Pseudomonadati</taxon>
        <taxon>Myxococcota</taxon>
        <taxon>Myxococcia</taxon>
        <taxon>Myxococcales</taxon>
        <taxon>Cystobacterineae</taxon>
        <taxon>Archangiaceae</taxon>
        <taxon>Archangium</taxon>
    </lineage>
</organism>
<keyword evidence="1" id="KW-0472">Membrane</keyword>
<feature type="transmembrane region" description="Helical" evidence="1">
    <location>
        <begin position="48"/>
        <end position="67"/>
    </location>
</feature>
<keyword evidence="1" id="KW-1133">Transmembrane helix</keyword>
<evidence type="ECO:0000256" key="1">
    <source>
        <dbReference type="SAM" id="Phobius"/>
    </source>
</evidence>
<keyword evidence="1" id="KW-0812">Transmembrane</keyword>
<protein>
    <submittedName>
        <fullName evidence="2">Uncharacterized protein</fullName>
    </submittedName>
</protein>
<dbReference type="AlphaFoldDB" id="A0A2W5STT0"/>
<evidence type="ECO:0000313" key="2">
    <source>
        <dbReference type="EMBL" id="PZR04213.1"/>
    </source>
</evidence>
<reference evidence="2 3" key="1">
    <citation type="submission" date="2017-08" db="EMBL/GenBank/DDBJ databases">
        <title>Infants hospitalized years apart are colonized by the same room-sourced microbial strains.</title>
        <authorList>
            <person name="Brooks B."/>
            <person name="Olm M.R."/>
            <person name="Firek B.A."/>
            <person name="Baker R."/>
            <person name="Thomas B.C."/>
            <person name="Morowitz M.J."/>
            <person name="Banfield J.F."/>
        </authorList>
    </citation>
    <scope>NUCLEOTIDE SEQUENCE [LARGE SCALE GENOMIC DNA]</scope>
    <source>
        <strain evidence="2">S2_003_000_R2_14</strain>
    </source>
</reference>
<proteinExistence type="predicted"/>
<sequence>MRFDLLNPSQTQLSRMQVRVVEGYENRPKSLWREWLGMLQARPVKNGVLMAMAAALVLFSSPVFALLQAAVKRSAPQVASVMRGDFVARR</sequence>
<dbReference type="Proteomes" id="UP000249061">
    <property type="component" value="Unassembled WGS sequence"/>
</dbReference>